<accession>A0A8C1W9T0</accession>
<proteinExistence type="predicted"/>
<name>A0A8C1W9T0_CYPCA</name>
<organism evidence="3 4">
    <name type="scientific">Cyprinus carpio</name>
    <name type="common">Common carp</name>
    <dbReference type="NCBI Taxonomy" id="7962"/>
    <lineage>
        <taxon>Eukaryota</taxon>
        <taxon>Metazoa</taxon>
        <taxon>Chordata</taxon>
        <taxon>Craniata</taxon>
        <taxon>Vertebrata</taxon>
        <taxon>Euteleostomi</taxon>
        <taxon>Actinopterygii</taxon>
        <taxon>Neopterygii</taxon>
        <taxon>Teleostei</taxon>
        <taxon>Ostariophysi</taxon>
        <taxon>Cypriniformes</taxon>
        <taxon>Cyprinidae</taxon>
        <taxon>Cyprininae</taxon>
        <taxon>Cyprinus</taxon>
    </lineage>
</organism>
<feature type="signal peptide" evidence="2">
    <location>
        <begin position="1"/>
        <end position="19"/>
    </location>
</feature>
<dbReference type="AlphaFoldDB" id="A0A8C1W9T0"/>
<dbReference type="Ensembl" id="ENSCCRT00015065868.1">
    <property type="protein sequence ID" value="ENSCCRP00015063769.1"/>
    <property type="gene ID" value="ENSCCRG00015026033.1"/>
</dbReference>
<feature type="region of interest" description="Disordered" evidence="1">
    <location>
        <begin position="349"/>
        <end position="382"/>
    </location>
</feature>
<evidence type="ECO:0000256" key="2">
    <source>
        <dbReference type="SAM" id="SignalP"/>
    </source>
</evidence>
<evidence type="ECO:0000313" key="3">
    <source>
        <dbReference type="Ensembl" id="ENSCCRP00015063769.1"/>
    </source>
</evidence>
<protein>
    <submittedName>
        <fullName evidence="3">Wu:fc21g02</fullName>
    </submittedName>
</protein>
<dbReference type="Proteomes" id="UP000694700">
    <property type="component" value="Unplaced"/>
</dbReference>
<reference evidence="3" key="1">
    <citation type="submission" date="2025-08" db="UniProtKB">
        <authorList>
            <consortium name="Ensembl"/>
        </authorList>
    </citation>
    <scope>IDENTIFICATION</scope>
</reference>
<feature type="chain" id="PRO_5034709069" evidence="2">
    <location>
        <begin position="20"/>
        <end position="413"/>
    </location>
</feature>
<sequence>MLSVWTLLATAICAVSVSAISQRLVIHGNQLTLDLPERTKRLEFVSADESEEFTIWEHKSFSFRPDKPSKGEVSSTSKGWTFRIRHVTFDDQGSYTLYNHFGSAISSYIVKVKTSREVIDRIAGETLSISLAGLKQGDATLHFYSNYSSVTLVENGVPVGRNLPDYLNRLKVNSETIQILNVNASDLGRYELTDLKGRLVSNNTMILVDQHDFAPNKGLIALLLLGIPGGICYCCRKKICKRCQKSKSYTQTQWSNTEPVSIPCSNTVTVPVGPVGPGDPGQSHACSIFKGFYPEYVPQNPVYPADFGPGLPPAQPPQWNAPPPQYNPSAPMVLPKSLANLFNYTPVMNSAPPGPEPTGMSMNELPPTAPLLTPQPESQPSVMSSISMDILNSSDSGVQFDINKGKSSGSNFL</sequence>
<evidence type="ECO:0000313" key="4">
    <source>
        <dbReference type="Proteomes" id="UP000694700"/>
    </source>
</evidence>
<keyword evidence="2" id="KW-0732">Signal</keyword>
<evidence type="ECO:0000256" key="1">
    <source>
        <dbReference type="SAM" id="MobiDB-lite"/>
    </source>
</evidence>